<evidence type="ECO:0000313" key="4">
    <source>
        <dbReference type="Proteomes" id="UP000681290"/>
    </source>
</evidence>
<dbReference type="EMBL" id="CP126084">
    <property type="protein sequence ID" value="WHX51621.1"/>
    <property type="molecule type" value="Genomic_DNA"/>
</dbReference>
<dbReference type="Proteomes" id="UP001177943">
    <property type="component" value="Chromosome"/>
</dbReference>
<reference evidence="3" key="2">
    <citation type="submission" date="2023-05" db="EMBL/GenBank/DDBJ databases">
        <title>Comparative genomics of Bacillaceae isolates and their secondary metabolite potential.</title>
        <authorList>
            <person name="Song L."/>
            <person name="Nielsen L.J."/>
            <person name="Mohite O."/>
            <person name="Xu X."/>
            <person name="Weber T."/>
            <person name="Kovacs A.T."/>
        </authorList>
    </citation>
    <scope>NUCLEOTIDE SEQUENCE</scope>
    <source>
        <strain evidence="3">B2_4</strain>
    </source>
</reference>
<dbReference type="EMBL" id="BOSM01000001">
    <property type="protein sequence ID" value="GIP56335.1"/>
    <property type="molecule type" value="Genomic_DNA"/>
</dbReference>
<evidence type="ECO:0000313" key="2">
    <source>
        <dbReference type="EMBL" id="GIP56335.1"/>
    </source>
</evidence>
<evidence type="ECO:0000256" key="1">
    <source>
        <dbReference type="SAM" id="MobiDB-lite"/>
    </source>
</evidence>
<keyword evidence="4" id="KW-1185">Reference proteome</keyword>
<feature type="compositionally biased region" description="Basic and acidic residues" evidence="1">
    <location>
        <begin position="1"/>
        <end position="28"/>
    </location>
</feature>
<evidence type="ECO:0000313" key="3">
    <source>
        <dbReference type="EMBL" id="WHX51621.1"/>
    </source>
</evidence>
<gene>
    <name evidence="2" type="ORF">J15TS10_01490</name>
    <name evidence="3" type="ORF">QNH46_11895</name>
</gene>
<organism evidence="3 5">
    <name type="scientific">Paenibacillus woosongensis</name>
    <dbReference type="NCBI Taxonomy" id="307580"/>
    <lineage>
        <taxon>Bacteria</taxon>
        <taxon>Bacillati</taxon>
        <taxon>Bacillota</taxon>
        <taxon>Bacilli</taxon>
        <taxon>Bacillales</taxon>
        <taxon>Paenibacillaceae</taxon>
        <taxon>Paenibacillus</taxon>
    </lineage>
</organism>
<dbReference type="KEGG" id="pwn:QNH46_11895"/>
<feature type="region of interest" description="Disordered" evidence="1">
    <location>
        <begin position="1"/>
        <end position="37"/>
    </location>
</feature>
<dbReference type="RefSeq" id="WP_196427160.1">
    <property type="nucleotide sequence ID" value="NZ_BOSM01000001.1"/>
</dbReference>
<reference evidence="2 4" key="1">
    <citation type="submission" date="2021-03" db="EMBL/GenBank/DDBJ databases">
        <title>Antimicrobial resistance genes in bacteria isolated from Japanese honey, and their potential for conferring macrolide and lincosamide resistance in the American foulbrood pathogen Paenibacillus larvae.</title>
        <authorList>
            <person name="Okamoto M."/>
            <person name="Kumagai M."/>
            <person name="Kanamori H."/>
            <person name="Takamatsu D."/>
        </authorList>
    </citation>
    <scope>NUCLEOTIDE SEQUENCE [LARGE SCALE GENOMIC DNA]</scope>
    <source>
        <strain evidence="2 4">J15TS10</strain>
    </source>
</reference>
<sequence>MDHQSEDQIRNKLDEKGDSLAEKKKIESGVDIEPQADEWVGKPVAFVDDDKTSGK</sequence>
<evidence type="ECO:0000313" key="5">
    <source>
        <dbReference type="Proteomes" id="UP001177943"/>
    </source>
</evidence>
<proteinExistence type="predicted"/>
<dbReference type="AlphaFoldDB" id="A0AA95I986"/>
<name>A0AA95I986_9BACL</name>
<protein>
    <submittedName>
        <fullName evidence="3">Uncharacterized protein</fullName>
    </submittedName>
</protein>
<accession>A0AA95I986</accession>
<dbReference type="Proteomes" id="UP000681290">
    <property type="component" value="Unassembled WGS sequence"/>
</dbReference>